<dbReference type="Proteomes" id="UP000094271">
    <property type="component" value="Unassembled WGS sequence"/>
</dbReference>
<evidence type="ECO:0000313" key="2">
    <source>
        <dbReference type="EMBL" id="ODR49693.1"/>
    </source>
</evidence>
<evidence type="ECO:0000313" key="3">
    <source>
        <dbReference type="Proteomes" id="UP000094271"/>
    </source>
</evidence>
<accession>A0A1E3UG21</accession>
<name>A0A1E3UG21_9FIRM</name>
<feature type="region of interest" description="Disordered" evidence="1">
    <location>
        <begin position="49"/>
        <end position="74"/>
    </location>
</feature>
<reference evidence="2 3" key="1">
    <citation type="submission" date="2016-08" db="EMBL/GenBank/DDBJ databases">
        <authorList>
            <person name="Seilhamer J.J."/>
        </authorList>
    </citation>
    <scope>NUCLEOTIDE SEQUENCE [LARGE SCALE GENOMIC DNA]</scope>
    <source>
        <strain evidence="2 3">NML150140-1</strain>
    </source>
</reference>
<comment type="caution">
    <text evidence="2">The sequence shown here is derived from an EMBL/GenBank/DDBJ whole genome shotgun (WGS) entry which is preliminary data.</text>
</comment>
<evidence type="ECO:0000256" key="1">
    <source>
        <dbReference type="SAM" id="MobiDB-lite"/>
    </source>
</evidence>
<protein>
    <submittedName>
        <fullName evidence="2">Uncharacterized protein</fullName>
    </submittedName>
</protein>
<dbReference type="EMBL" id="MEHA01000012">
    <property type="protein sequence ID" value="ODR49693.1"/>
    <property type="molecule type" value="Genomic_DNA"/>
</dbReference>
<proteinExistence type="predicted"/>
<feature type="compositionally biased region" description="Basic residues" evidence="1">
    <location>
        <begin position="49"/>
        <end position="65"/>
    </location>
</feature>
<organism evidence="2 3">
    <name type="scientific">Eisenbergiella tayi</name>
    <dbReference type="NCBI Taxonomy" id="1432052"/>
    <lineage>
        <taxon>Bacteria</taxon>
        <taxon>Bacillati</taxon>
        <taxon>Bacillota</taxon>
        <taxon>Clostridia</taxon>
        <taxon>Lachnospirales</taxon>
        <taxon>Lachnospiraceae</taxon>
        <taxon>Eisenbergiella</taxon>
    </lineage>
</organism>
<sequence length="74" mass="8776">MKKMLLFLRFVLWEYASHLARFRLCAVSSRPSSAFRPAAGPLYVRRDGRRKRAGRKQHRIRKRARREAGVMYKG</sequence>
<dbReference type="AlphaFoldDB" id="A0A1E3UG21"/>
<gene>
    <name evidence="2" type="ORF">BEI59_17305</name>
</gene>